<keyword evidence="3" id="KW-1185">Reference proteome</keyword>
<dbReference type="Pfam" id="PF11755">
    <property type="entry name" value="DUF3311"/>
    <property type="match status" value="1"/>
</dbReference>
<dbReference type="RefSeq" id="WP_258785137.1">
    <property type="nucleotide sequence ID" value="NZ_JANUGQ010000001.1"/>
</dbReference>
<reference evidence="2" key="1">
    <citation type="submission" date="2022-08" db="EMBL/GenBank/DDBJ databases">
        <authorList>
            <person name="Somphong A."/>
            <person name="Phongsopitanun W."/>
        </authorList>
    </citation>
    <scope>NUCLEOTIDE SEQUENCE</scope>
    <source>
        <strain evidence="2">LP05-1</strain>
    </source>
</reference>
<proteinExistence type="predicted"/>
<evidence type="ECO:0000313" key="2">
    <source>
        <dbReference type="EMBL" id="MCS0634637.1"/>
    </source>
</evidence>
<gene>
    <name evidence="2" type="ORF">NX801_02980</name>
</gene>
<evidence type="ECO:0000313" key="3">
    <source>
        <dbReference type="Proteomes" id="UP001431313"/>
    </source>
</evidence>
<evidence type="ECO:0000256" key="1">
    <source>
        <dbReference type="SAM" id="Phobius"/>
    </source>
</evidence>
<dbReference type="EMBL" id="JANUGQ010000001">
    <property type="protein sequence ID" value="MCS0634637.1"/>
    <property type="molecule type" value="Genomic_DNA"/>
</dbReference>
<comment type="caution">
    <text evidence="2">The sequence shown here is derived from an EMBL/GenBank/DDBJ whole genome shotgun (WGS) entry which is preliminary data.</text>
</comment>
<feature type="transmembrane region" description="Helical" evidence="1">
    <location>
        <begin position="37"/>
        <end position="56"/>
    </location>
</feature>
<name>A0ABT2CBZ6_9ACTN</name>
<dbReference type="InterPro" id="IPR021741">
    <property type="entry name" value="DUF3311"/>
</dbReference>
<accession>A0ABT2CBZ6</accession>
<keyword evidence="1" id="KW-0812">Transmembrane</keyword>
<sequence>MIRQRSRLWWLLVPFVLFAGALPLVNRVEPVIGGVPFLFLWLFGATVVTPVAVGLAHRGRRAGGRPGGKR</sequence>
<keyword evidence="1" id="KW-1133">Transmembrane helix</keyword>
<organism evidence="2 3">
    <name type="scientific">Streptomyces pyxinae</name>
    <dbReference type="NCBI Taxonomy" id="2970734"/>
    <lineage>
        <taxon>Bacteria</taxon>
        <taxon>Bacillati</taxon>
        <taxon>Actinomycetota</taxon>
        <taxon>Actinomycetes</taxon>
        <taxon>Kitasatosporales</taxon>
        <taxon>Streptomycetaceae</taxon>
        <taxon>Streptomyces</taxon>
    </lineage>
</organism>
<dbReference type="Proteomes" id="UP001431313">
    <property type="component" value="Unassembled WGS sequence"/>
</dbReference>
<keyword evidence="1" id="KW-0472">Membrane</keyword>
<protein>
    <submittedName>
        <fullName evidence="2">DUF3311 domain-containing protein</fullName>
    </submittedName>
</protein>